<dbReference type="CDD" id="cd00644">
    <property type="entry name" value="HMG-CoA_reductase_classII"/>
    <property type="match status" value="1"/>
</dbReference>
<dbReference type="Proteomes" id="UP001596545">
    <property type="component" value="Unassembled WGS sequence"/>
</dbReference>
<accession>A0ABD6APF4</accession>
<name>A0ABD6APF4_9EURY</name>
<dbReference type="InterPro" id="IPR009029">
    <property type="entry name" value="HMG_CoA_Rdtase_sub-bd_dom_sf"/>
</dbReference>
<dbReference type="PROSITE" id="PS00318">
    <property type="entry name" value="HMG_COA_REDUCTASE_2"/>
    <property type="match status" value="1"/>
</dbReference>
<proteinExistence type="inferred from homology"/>
<evidence type="ECO:0000256" key="3">
    <source>
        <dbReference type="RuleBase" id="RU361219"/>
    </source>
</evidence>
<sequence length="457" mass="48292">MKRLIGLCRWESEAGSSWWFCPPKINDDSSGPTCMDSRLSGFYKGSPAERRQALIDAGVDPETVESLRGGKLGVDGADAVSENVVGTLEYPIGIATNFQIDSEDTLVPMAVEETSVVAAASFGARMARGTGGFTTDVSGPIMIAQIQATDVPAPHHAKSTVLDAADDLIELANEQDPVLVEHGGGCEDVQVRVIDTPRGEMLITHLIVDVRDAMGGNAVNTMAEALAPEIEELTGGDVSLRILSNLADRRLARATCTIEPDALETEDVALSGEEIRDRIVDAWAFAACDPYRAATHNKGIMNGIDAVATATFNDWRAIEAGAHAYAAQDGYGPLTTYEVDADGRLACSIELPIQVGTVGGATRLQPTAEAALELLDVDSADELAGVFAAVGLAQNFAGLRALVSEGIQRGHMSLHAKNIAVQAGAPDDLVDEVAARMVAEEAVRQDRAEELIDELTE</sequence>
<dbReference type="PRINTS" id="PR00071">
    <property type="entry name" value="HMGCOARDTASE"/>
</dbReference>
<dbReference type="Pfam" id="PF00368">
    <property type="entry name" value="HMG-CoA_red"/>
    <property type="match status" value="1"/>
</dbReference>
<dbReference type="AlphaFoldDB" id="A0ABD6APF4"/>
<reference evidence="4 5" key="1">
    <citation type="journal article" date="2019" name="Int. J. Syst. Evol. Microbiol.">
        <title>The Global Catalogue of Microorganisms (GCM) 10K type strain sequencing project: providing services to taxonomists for standard genome sequencing and annotation.</title>
        <authorList>
            <consortium name="The Broad Institute Genomics Platform"/>
            <consortium name="The Broad Institute Genome Sequencing Center for Infectious Disease"/>
            <person name="Wu L."/>
            <person name="Ma J."/>
        </authorList>
    </citation>
    <scope>NUCLEOTIDE SEQUENCE [LARGE SCALE GENOMIC DNA]</scope>
    <source>
        <strain evidence="4 5">CGMCC 1.12554</strain>
    </source>
</reference>
<organism evidence="4 5">
    <name type="scientific">Halorubrum rutilum</name>
    <dbReference type="NCBI Taxonomy" id="1364933"/>
    <lineage>
        <taxon>Archaea</taxon>
        <taxon>Methanobacteriati</taxon>
        <taxon>Methanobacteriota</taxon>
        <taxon>Stenosarchaea group</taxon>
        <taxon>Halobacteria</taxon>
        <taxon>Halobacteriales</taxon>
        <taxon>Haloferacaceae</taxon>
        <taxon>Halorubrum</taxon>
    </lineage>
</organism>
<dbReference type="PROSITE" id="PS00066">
    <property type="entry name" value="HMG_COA_REDUCTASE_1"/>
    <property type="match status" value="1"/>
</dbReference>
<dbReference type="SUPFAM" id="SSF55035">
    <property type="entry name" value="NAD-binding domain of HMG-CoA reductase"/>
    <property type="match status" value="1"/>
</dbReference>
<dbReference type="PANTHER" id="PTHR10572">
    <property type="entry name" value="3-HYDROXY-3-METHYLGLUTARYL-COENZYME A REDUCTASE"/>
    <property type="match status" value="1"/>
</dbReference>
<gene>
    <name evidence="4" type="ORF">ACFQMF_15280</name>
</gene>
<keyword evidence="5" id="KW-1185">Reference proteome</keyword>
<keyword evidence="2 3" id="KW-0560">Oxidoreductase</keyword>
<dbReference type="Gene3D" id="1.10.8.660">
    <property type="match status" value="1"/>
</dbReference>
<comment type="caution">
    <text evidence="4">The sequence shown here is derived from an EMBL/GenBank/DDBJ whole genome shotgun (WGS) entry which is preliminary data.</text>
</comment>
<dbReference type="PROSITE" id="PS50065">
    <property type="entry name" value="HMG_COA_REDUCTASE_4"/>
    <property type="match status" value="1"/>
</dbReference>
<dbReference type="PANTHER" id="PTHR10572:SF24">
    <property type="entry name" value="3-HYDROXY-3-METHYLGLUTARYL-COENZYME A REDUCTASE"/>
    <property type="match status" value="1"/>
</dbReference>
<dbReference type="InterPro" id="IPR004553">
    <property type="entry name" value="HMG_CoA_Rdtase_bac-typ"/>
</dbReference>
<dbReference type="InterPro" id="IPR023074">
    <property type="entry name" value="HMG_CoA_Rdtase_cat_sf"/>
</dbReference>
<dbReference type="PROSITE" id="PS01192">
    <property type="entry name" value="HMG_COA_REDUCTASE_3"/>
    <property type="match status" value="1"/>
</dbReference>
<dbReference type="InterPro" id="IPR002202">
    <property type="entry name" value="HMG_CoA_Rdtase"/>
</dbReference>
<dbReference type="RefSeq" id="WP_256409835.1">
    <property type="nucleotide sequence ID" value="NZ_JANHDN010000006.1"/>
</dbReference>
<dbReference type="NCBIfam" id="TIGR00532">
    <property type="entry name" value="HMG_CoA_R_NAD"/>
    <property type="match status" value="1"/>
</dbReference>
<dbReference type="Gene3D" id="3.90.770.10">
    <property type="entry name" value="3-hydroxy-3-methylglutaryl-coenzyme A Reductase, Chain A, domain 2"/>
    <property type="match status" value="2"/>
</dbReference>
<dbReference type="InterPro" id="IPR023076">
    <property type="entry name" value="HMG_CoA_Rdtase_CS"/>
</dbReference>
<evidence type="ECO:0000313" key="4">
    <source>
        <dbReference type="EMBL" id="MFC7325929.1"/>
    </source>
</evidence>
<evidence type="ECO:0000313" key="5">
    <source>
        <dbReference type="Proteomes" id="UP001596545"/>
    </source>
</evidence>
<dbReference type="SUPFAM" id="SSF56542">
    <property type="entry name" value="Substrate-binding domain of HMG-CoA reductase"/>
    <property type="match status" value="1"/>
</dbReference>
<evidence type="ECO:0000256" key="2">
    <source>
        <dbReference type="ARBA" id="ARBA00023002"/>
    </source>
</evidence>
<dbReference type="InterPro" id="IPR009023">
    <property type="entry name" value="HMG_CoA_Rdtase_NAD(P)-bd_sf"/>
</dbReference>
<evidence type="ECO:0000256" key="1">
    <source>
        <dbReference type="ARBA" id="ARBA00007661"/>
    </source>
</evidence>
<comment type="similarity">
    <text evidence="1 3">Belongs to the HMG-CoA reductase family.</text>
</comment>
<protein>
    <recommendedName>
        <fullName evidence="3">3-hydroxy-3-methylglutaryl coenzyme A reductase</fullName>
        <shortName evidence="3">HMG-CoA reductase</shortName>
    </recommendedName>
</protein>
<dbReference type="GO" id="GO:0016491">
    <property type="term" value="F:oxidoreductase activity"/>
    <property type="evidence" value="ECO:0007669"/>
    <property type="project" value="UniProtKB-KW"/>
</dbReference>
<dbReference type="EMBL" id="JBHTBL010000019">
    <property type="protein sequence ID" value="MFC7325929.1"/>
    <property type="molecule type" value="Genomic_DNA"/>
</dbReference>